<dbReference type="EMBL" id="JALLBG020000085">
    <property type="protein sequence ID" value="KAL3766448.1"/>
    <property type="molecule type" value="Genomic_DNA"/>
</dbReference>
<dbReference type="Pfam" id="PF04417">
    <property type="entry name" value="DUF501"/>
    <property type="match status" value="1"/>
</dbReference>
<evidence type="ECO:0000313" key="1">
    <source>
        <dbReference type="EMBL" id="KAL3766448.1"/>
    </source>
</evidence>
<accession>A0ABD3MU18</accession>
<dbReference type="PANTHER" id="PTHR37163">
    <property type="entry name" value="CONSERVED PROTEIN"/>
    <property type="match status" value="1"/>
</dbReference>
<dbReference type="PANTHER" id="PTHR37163:SF1">
    <property type="entry name" value="DUF501 DOMAIN-CONTAINING PROTEIN"/>
    <property type="match status" value="1"/>
</dbReference>
<dbReference type="AlphaFoldDB" id="A0ABD3MU18"/>
<evidence type="ECO:0000313" key="2">
    <source>
        <dbReference type="Proteomes" id="UP001530293"/>
    </source>
</evidence>
<name>A0ABD3MU18_9STRA</name>
<gene>
    <name evidence="1" type="ORF">ACHAWU_007483</name>
</gene>
<comment type="caution">
    <text evidence="1">The sequence shown here is derived from an EMBL/GenBank/DDBJ whole genome shotgun (WGS) entry which is preliminary data.</text>
</comment>
<protein>
    <submittedName>
        <fullName evidence="1">Uncharacterized protein</fullName>
    </submittedName>
</protein>
<organism evidence="1 2">
    <name type="scientific">Discostella pseudostelligera</name>
    <dbReference type="NCBI Taxonomy" id="259834"/>
    <lineage>
        <taxon>Eukaryota</taxon>
        <taxon>Sar</taxon>
        <taxon>Stramenopiles</taxon>
        <taxon>Ochrophyta</taxon>
        <taxon>Bacillariophyta</taxon>
        <taxon>Coscinodiscophyceae</taxon>
        <taxon>Thalassiosirophycidae</taxon>
        <taxon>Stephanodiscales</taxon>
        <taxon>Stephanodiscaceae</taxon>
        <taxon>Discostella</taxon>
    </lineage>
</organism>
<dbReference type="InterPro" id="IPR007511">
    <property type="entry name" value="DUF501"/>
</dbReference>
<keyword evidence="2" id="KW-1185">Reference proteome</keyword>
<dbReference type="Proteomes" id="UP001530293">
    <property type="component" value="Unassembled WGS sequence"/>
</dbReference>
<proteinExistence type="predicted"/>
<sequence>MERKAILSQLGYIPSNACRVSARSGELERMNNKGDAATCLAATPATTASAEMKDDTTTIVDISADGYGRPIAIQCYPLLVQLISSSGEINNDVEGTAKRATVTTTQSSSPETTIITPFPTLYWLTCPHVSRAISELEREGYARVFRERLEQEEKMNIWRECHDEYASERWNSLSVEDQRRLLLPQQSPSLHYPIDCDDDTEESKKRESMRHILQYSGVAGTEYQYYYHEDEVEITMSSSSSGSSTSRKISPLPSVKCLHAHFAHYRSQVSSMNDDNNGAEGMAINIVGMWTHELLLNRFPEIVF</sequence>
<reference evidence="1 2" key="1">
    <citation type="submission" date="2024-10" db="EMBL/GenBank/DDBJ databases">
        <title>Updated reference genomes for cyclostephanoid diatoms.</title>
        <authorList>
            <person name="Roberts W.R."/>
            <person name="Alverson A.J."/>
        </authorList>
    </citation>
    <scope>NUCLEOTIDE SEQUENCE [LARGE SCALE GENOMIC DNA]</scope>
    <source>
        <strain evidence="1 2">AJA232-27</strain>
    </source>
</reference>